<dbReference type="Proteomes" id="UP000183760">
    <property type="component" value="Unassembled WGS sequence"/>
</dbReference>
<dbReference type="SUPFAM" id="SSF51004">
    <property type="entry name" value="C-terminal (heme d1) domain of cytochrome cd1-nitrite reductase"/>
    <property type="match status" value="1"/>
</dbReference>
<name>A0A511SYL6_MYXFU</name>
<feature type="chain" id="PRO_5023044602" evidence="6">
    <location>
        <begin position="25"/>
        <end position="930"/>
    </location>
</feature>
<evidence type="ECO:0000256" key="2">
    <source>
        <dbReference type="ARBA" id="ARBA00022723"/>
    </source>
</evidence>
<dbReference type="PROSITE" id="PS51007">
    <property type="entry name" value="CYTC"/>
    <property type="match status" value="1"/>
</dbReference>
<dbReference type="STRING" id="1334629.MFUL124B02_39860"/>
<dbReference type="SUPFAM" id="SSF46626">
    <property type="entry name" value="Cytochrome c"/>
    <property type="match status" value="2"/>
</dbReference>
<dbReference type="InterPro" id="IPR051200">
    <property type="entry name" value="Host-pathogen_enzymatic-act"/>
</dbReference>
<protein>
    <submittedName>
        <fullName evidence="9">40-residue YVTN family beta-propeller repeat-containing protein</fullName>
    </submittedName>
</protein>
<gene>
    <name evidence="8" type="ORF">MFU01_17140</name>
    <name evidence="9" type="ORF">SAMN05443572_104692</name>
</gene>
<dbReference type="SUPFAM" id="SSF50974">
    <property type="entry name" value="Nitrous oxide reductase, N-terminal domain"/>
    <property type="match status" value="1"/>
</dbReference>
<feature type="compositionally biased region" description="Basic and acidic residues" evidence="5">
    <location>
        <begin position="892"/>
        <end position="914"/>
    </location>
</feature>
<sequence length="930" mass="99783">MGVVRRAVVSLCFVALLLPGMSHASESFVNWETPHVHPLDLTPDGRLLLAVNTADNRLLVFDTTSRKGLELVASIPVGLDPVSVRARSNTEAWVVNHVSDSVSVVDLRRAAVTATVHTDDEPADVVFAGRPERAFITCSQVNRVLVVDPRRPDATPHRLTLKGEDPRALAVSPDGRFVYAAIFESGNGTTILGGGSLIPDAYPPNAVSDSRGPYGGVNPPPNAGDAFVPARNPANPPPPPVGLIVRKNARGQWFDDNRGDWTDLVSGVNASASGRLKGWDLPDRDLAIIDTASLDVTYATRLMNLNMALAVHPSGTVTVVGTDARNEVRFEPNVNGRFLRVLMATVDPRRPSASTVKDLNPHLDYSTPTVPQSVRNLSIGDPRGVVWNARGTRAFVTGLGSNNVVAVGQGGARLGQVQVGEGPTGIVLDAGRERLYVLNHFGGSISVVNADRLEELSRVAFFDPSPKAIKVGRKHLYDTHKTSGLGHVSCASCHVDGRMDRLAWDLGDPSGTVKALDGQNLGMGLPLPPFEAWHPMKGPMTTQTLQDIIGKEPLHWRGDRASLEEFNPAFEGLQGDDTQLTPREMSELRSFLATLTFPPNPFRNLDNSLPRDLPLPGHYTTGRFAPVGKPLPNGDATRGLALFRPPRLLAQGLFACNTCHTFPSGLAVSAQWNGAQWMPLPKGAMGESHHALVSTDGSTNVTLKVPQLRNLYEKVGMELTQKESLAGFAFIHDGSVDSLSRFITEPTFNPESDQEVADLTALLLSFAGSELPRGSATDMFLPPGPDSKDSHAAVGQQVTLSSATPAQFVRVLQFMSLAEQGKVGLVAKGMRQGEPRGFTYVGNGVFQSDRSSEKVGAYLLLAGIRTGAELTYTVVPAGSERRIGVDQDEDGMLDRDELDRGRRPDRPFDGRSLVEAEGAGQVGPVATADL</sequence>
<feature type="region of interest" description="Disordered" evidence="5">
    <location>
        <begin position="211"/>
        <end position="237"/>
    </location>
</feature>
<dbReference type="Gene3D" id="1.10.760.10">
    <property type="entry name" value="Cytochrome c-like domain"/>
    <property type="match status" value="1"/>
</dbReference>
<dbReference type="Pfam" id="PF10282">
    <property type="entry name" value="Lactonase"/>
    <property type="match status" value="1"/>
</dbReference>
<feature type="region of interest" description="Disordered" evidence="5">
    <location>
        <begin position="883"/>
        <end position="930"/>
    </location>
</feature>
<dbReference type="InterPro" id="IPR011048">
    <property type="entry name" value="Haem_d1_sf"/>
</dbReference>
<dbReference type="GO" id="GO:0020037">
    <property type="term" value="F:heme binding"/>
    <property type="evidence" value="ECO:0007669"/>
    <property type="project" value="InterPro"/>
</dbReference>
<dbReference type="InterPro" id="IPR019405">
    <property type="entry name" value="Lactonase_7-beta_prop"/>
</dbReference>
<dbReference type="InterPro" id="IPR036909">
    <property type="entry name" value="Cyt_c-like_dom_sf"/>
</dbReference>
<evidence type="ECO:0000256" key="6">
    <source>
        <dbReference type="SAM" id="SignalP"/>
    </source>
</evidence>
<dbReference type="RefSeq" id="WP_342742211.1">
    <property type="nucleotide sequence ID" value="NZ_FOIB01000004.1"/>
</dbReference>
<keyword evidence="1 4" id="KW-0349">Heme</keyword>
<evidence type="ECO:0000256" key="1">
    <source>
        <dbReference type="ARBA" id="ARBA00022617"/>
    </source>
</evidence>
<dbReference type="EMBL" id="FOIB01000004">
    <property type="protein sequence ID" value="SEU06702.1"/>
    <property type="molecule type" value="Genomic_DNA"/>
</dbReference>
<dbReference type="InterPro" id="IPR015943">
    <property type="entry name" value="WD40/YVTN_repeat-like_dom_sf"/>
</dbReference>
<keyword evidence="10" id="KW-1185">Reference proteome</keyword>
<evidence type="ECO:0000259" key="7">
    <source>
        <dbReference type="PROSITE" id="PS51007"/>
    </source>
</evidence>
<organism evidence="8 11">
    <name type="scientific">Myxococcus fulvus</name>
    <dbReference type="NCBI Taxonomy" id="33"/>
    <lineage>
        <taxon>Bacteria</taxon>
        <taxon>Pseudomonadati</taxon>
        <taxon>Myxococcota</taxon>
        <taxon>Myxococcia</taxon>
        <taxon>Myxococcales</taxon>
        <taxon>Cystobacterineae</taxon>
        <taxon>Myxococcaceae</taxon>
        <taxon>Myxococcus</taxon>
    </lineage>
</organism>
<feature type="domain" description="Cytochrome c" evidence="7">
    <location>
        <begin position="634"/>
        <end position="767"/>
    </location>
</feature>
<dbReference type="PANTHER" id="PTHR47197">
    <property type="entry name" value="PROTEIN NIRF"/>
    <property type="match status" value="1"/>
</dbReference>
<evidence type="ECO:0000313" key="11">
    <source>
        <dbReference type="Proteomes" id="UP000321514"/>
    </source>
</evidence>
<comment type="caution">
    <text evidence="8">The sequence shown here is derived from an EMBL/GenBank/DDBJ whole genome shotgun (WGS) entry which is preliminary data.</text>
</comment>
<dbReference type="GO" id="GO:0046872">
    <property type="term" value="F:metal ion binding"/>
    <property type="evidence" value="ECO:0007669"/>
    <property type="project" value="UniProtKB-KW"/>
</dbReference>
<evidence type="ECO:0000313" key="8">
    <source>
        <dbReference type="EMBL" id="GEN06677.1"/>
    </source>
</evidence>
<evidence type="ECO:0000256" key="5">
    <source>
        <dbReference type="SAM" id="MobiDB-lite"/>
    </source>
</evidence>
<reference evidence="8 11" key="2">
    <citation type="submission" date="2019-07" db="EMBL/GenBank/DDBJ databases">
        <title>Whole genome shotgun sequence of Myxococcus fulvus NBRC 100333.</title>
        <authorList>
            <person name="Hosoyama A."/>
            <person name="Uohara A."/>
            <person name="Ohji S."/>
            <person name="Ichikawa N."/>
        </authorList>
    </citation>
    <scope>NUCLEOTIDE SEQUENCE [LARGE SCALE GENOMIC DNA]</scope>
    <source>
        <strain evidence="8 11">NBRC 100333</strain>
    </source>
</reference>
<dbReference type="AlphaFoldDB" id="A0A511SYL6"/>
<dbReference type="EMBL" id="BJXR01000017">
    <property type="protein sequence ID" value="GEN06677.1"/>
    <property type="molecule type" value="Genomic_DNA"/>
</dbReference>
<feature type="signal peptide" evidence="6">
    <location>
        <begin position="1"/>
        <end position="24"/>
    </location>
</feature>
<reference evidence="9 10" key="1">
    <citation type="submission" date="2016-10" db="EMBL/GenBank/DDBJ databases">
        <authorList>
            <person name="Varghese N."/>
            <person name="Submissions S."/>
        </authorList>
    </citation>
    <scope>NUCLEOTIDE SEQUENCE [LARGE SCALE GENOMIC DNA]</scope>
    <source>
        <strain evidence="9 10">DSM 16525</strain>
    </source>
</reference>
<dbReference type="PANTHER" id="PTHR47197:SF3">
    <property type="entry name" value="DIHYDRO-HEME D1 DEHYDROGENASE"/>
    <property type="match status" value="1"/>
</dbReference>
<evidence type="ECO:0000256" key="3">
    <source>
        <dbReference type="ARBA" id="ARBA00023004"/>
    </source>
</evidence>
<keyword evidence="3 4" id="KW-0408">Iron</keyword>
<evidence type="ECO:0000313" key="10">
    <source>
        <dbReference type="Proteomes" id="UP000183760"/>
    </source>
</evidence>
<proteinExistence type="predicted"/>
<dbReference type="InterPro" id="IPR009056">
    <property type="entry name" value="Cyt_c-like_dom"/>
</dbReference>
<accession>A0A511SYL6</accession>
<dbReference type="InterPro" id="IPR018247">
    <property type="entry name" value="EF_Hand_1_Ca_BS"/>
</dbReference>
<keyword evidence="6" id="KW-0732">Signal</keyword>
<dbReference type="Proteomes" id="UP000321514">
    <property type="component" value="Unassembled WGS sequence"/>
</dbReference>
<dbReference type="PROSITE" id="PS00018">
    <property type="entry name" value="EF_HAND_1"/>
    <property type="match status" value="1"/>
</dbReference>
<dbReference type="InterPro" id="IPR011045">
    <property type="entry name" value="N2O_reductase_N"/>
</dbReference>
<dbReference type="Gene3D" id="2.130.10.10">
    <property type="entry name" value="YVTN repeat-like/Quinoprotein amine dehydrogenase"/>
    <property type="match status" value="2"/>
</dbReference>
<dbReference type="GO" id="GO:0009055">
    <property type="term" value="F:electron transfer activity"/>
    <property type="evidence" value="ECO:0007669"/>
    <property type="project" value="InterPro"/>
</dbReference>
<evidence type="ECO:0000256" key="4">
    <source>
        <dbReference type="PROSITE-ProRule" id="PRU00433"/>
    </source>
</evidence>
<evidence type="ECO:0000313" key="9">
    <source>
        <dbReference type="EMBL" id="SEU06702.1"/>
    </source>
</evidence>
<keyword evidence="2 4" id="KW-0479">Metal-binding</keyword>